<keyword evidence="3" id="KW-1185">Reference proteome</keyword>
<reference evidence="2" key="1">
    <citation type="journal article" date="2022" name="IScience">
        <title>Evolution of zygomycete secretomes and the origins of terrestrial fungal ecologies.</title>
        <authorList>
            <person name="Chang Y."/>
            <person name="Wang Y."/>
            <person name="Mondo S."/>
            <person name="Ahrendt S."/>
            <person name="Andreopoulos W."/>
            <person name="Barry K."/>
            <person name="Beard J."/>
            <person name="Benny G.L."/>
            <person name="Blankenship S."/>
            <person name="Bonito G."/>
            <person name="Cuomo C."/>
            <person name="Desiro A."/>
            <person name="Gervers K.A."/>
            <person name="Hundley H."/>
            <person name="Kuo A."/>
            <person name="LaButti K."/>
            <person name="Lang B.F."/>
            <person name="Lipzen A."/>
            <person name="O'Donnell K."/>
            <person name="Pangilinan J."/>
            <person name="Reynolds N."/>
            <person name="Sandor L."/>
            <person name="Smith M.E."/>
            <person name="Tsang A."/>
            <person name="Grigoriev I.V."/>
            <person name="Stajich J.E."/>
            <person name="Spatafora J.W."/>
        </authorList>
    </citation>
    <scope>NUCLEOTIDE SEQUENCE</scope>
    <source>
        <strain evidence="2">RSA 2281</strain>
    </source>
</reference>
<comment type="caution">
    <text evidence="2">The sequence shown here is derived from an EMBL/GenBank/DDBJ whole genome shotgun (WGS) entry which is preliminary data.</text>
</comment>
<proteinExistence type="predicted"/>
<organism evidence="2 3">
    <name type="scientific">Phascolomyces articulosus</name>
    <dbReference type="NCBI Taxonomy" id="60185"/>
    <lineage>
        <taxon>Eukaryota</taxon>
        <taxon>Fungi</taxon>
        <taxon>Fungi incertae sedis</taxon>
        <taxon>Mucoromycota</taxon>
        <taxon>Mucoromycotina</taxon>
        <taxon>Mucoromycetes</taxon>
        <taxon>Mucorales</taxon>
        <taxon>Lichtheimiaceae</taxon>
        <taxon>Phascolomyces</taxon>
    </lineage>
</organism>
<name>A0AAD5JZ66_9FUNG</name>
<gene>
    <name evidence="2" type="ORF">BDA99DRAFT_560395</name>
</gene>
<dbReference type="EMBL" id="JAIXMP010000015">
    <property type="protein sequence ID" value="KAI9261529.1"/>
    <property type="molecule type" value="Genomic_DNA"/>
</dbReference>
<accession>A0AAD5JZ66</accession>
<feature type="compositionally biased region" description="Polar residues" evidence="1">
    <location>
        <begin position="82"/>
        <end position="95"/>
    </location>
</feature>
<feature type="region of interest" description="Disordered" evidence="1">
    <location>
        <begin position="82"/>
        <end position="113"/>
    </location>
</feature>
<sequence>MYTVNMHLLLHVGEIIRRLGPLSGVSAASMERAIGVNAANVLLRLQACRYFGIVYNDSGDEKESIADADASYDDANTFDMNSEGGQNYNISNNDDMLNDKNGDSADGGKVVKPSRHDTYHVRSVINNEINDTATPELPEFWGYFDSSIDKFPKKTYS</sequence>
<dbReference type="AlphaFoldDB" id="A0AAD5JZ66"/>
<evidence type="ECO:0000313" key="3">
    <source>
        <dbReference type="Proteomes" id="UP001209540"/>
    </source>
</evidence>
<reference evidence="2" key="2">
    <citation type="submission" date="2023-02" db="EMBL/GenBank/DDBJ databases">
        <authorList>
            <consortium name="DOE Joint Genome Institute"/>
            <person name="Mondo S.J."/>
            <person name="Chang Y."/>
            <person name="Wang Y."/>
            <person name="Ahrendt S."/>
            <person name="Andreopoulos W."/>
            <person name="Barry K."/>
            <person name="Beard J."/>
            <person name="Benny G.L."/>
            <person name="Blankenship S."/>
            <person name="Bonito G."/>
            <person name="Cuomo C."/>
            <person name="Desiro A."/>
            <person name="Gervers K.A."/>
            <person name="Hundley H."/>
            <person name="Kuo A."/>
            <person name="LaButti K."/>
            <person name="Lang B.F."/>
            <person name="Lipzen A."/>
            <person name="O'Donnell K."/>
            <person name="Pangilinan J."/>
            <person name="Reynolds N."/>
            <person name="Sandor L."/>
            <person name="Smith M.W."/>
            <person name="Tsang A."/>
            <person name="Grigoriev I.V."/>
            <person name="Stajich J.E."/>
            <person name="Spatafora J.W."/>
        </authorList>
    </citation>
    <scope>NUCLEOTIDE SEQUENCE</scope>
    <source>
        <strain evidence="2">RSA 2281</strain>
    </source>
</reference>
<protein>
    <submittedName>
        <fullName evidence="2">Uncharacterized protein</fullName>
    </submittedName>
</protein>
<dbReference type="Proteomes" id="UP001209540">
    <property type="component" value="Unassembled WGS sequence"/>
</dbReference>
<evidence type="ECO:0000313" key="2">
    <source>
        <dbReference type="EMBL" id="KAI9261529.1"/>
    </source>
</evidence>
<evidence type="ECO:0000256" key="1">
    <source>
        <dbReference type="SAM" id="MobiDB-lite"/>
    </source>
</evidence>